<evidence type="ECO:0000313" key="2">
    <source>
        <dbReference type="EMBL" id="KAG7160574.1"/>
    </source>
</evidence>
<dbReference type="InterPro" id="IPR026832">
    <property type="entry name" value="Asteroid"/>
</dbReference>
<dbReference type="EMBL" id="JAHLQT010031306">
    <property type="protein sequence ID" value="KAG7160574.1"/>
    <property type="molecule type" value="Genomic_DNA"/>
</dbReference>
<feature type="compositionally biased region" description="Basic and acidic residues" evidence="1">
    <location>
        <begin position="505"/>
        <end position="514"/>
    </location>
</feature>
<keyword evidence="3" id="KW-1185">Reference proteome</keyword>
<evidence type="ECO:0000313" key="3">
    <source>
        <dbReference type="Proteomes" id="UP000747542"/>
    </source>
</evidence>
<organism evidence="2 3">
    <name type="scientific">Homarus americanus</name>
    <name type="common">American lobster</name>
    <dbReference type="NCBI Taxonomy" id="6706"/>
    <lineage>
        <taxon>Eukaryota</taxon>
        <taxon>Metazoa</taxon>
        <taxon>Ecdysozoa</taxon>
        <taxon>Arthropoda</taxon>
        <taxon>Crustacea</taxon>
        <taxon>Multicrustacea</taxon>
        <taxon>Malacostraca</taxon>
        <taxon>Eumalacostraca</taxon>
        <taxon>Eucarida</taxon>
        <taxon>Decapoda</taxon>
        <taxon>Pleocyemata</taxon>
        <taxon>Astacidea</taxon>
        <taxon>Nephropoidea</taxon>
        <taxon>Nephropidae</taxon>
        <taxon>Homarus</taxon>
    </lineage>
</organism>
<evidence type="ECO:0000256" key="1">
    <source>
        <dbReference type="SAM" id="MobiDB-lite"/>
    </source>
</evidence>
<gene>
    <name evidence="2" type="primary">ast-L</name>
    <name evidence="2" type="ORF">Hamer_G001863</name>
</gene>
<dbReference type="Proteomes" id="UP000747542">
    <property type="component" value="Unassembled WGS sequence"/>
</dbReference>
<comment type="caution">
    <text evidence="2">The sequence shown here is derived from an EMBL/GenBank/DDBJ whole genome shotgun (WGS) entry which is preliminary data.</text>
</comment>
<feature type="region of interest" description="Disordered" evidence="1">
    <location>
        <begin position="505"/>
        <end position="524"/>
    </location>
</feature>
<proteinExistence type="predicted"/>
<dbReference type="PANTHER" id="PTHR15665:SF1">
    <property type="entry name" value="PROTEIN ASTEROID HOMOLOG 1"/>
    <property type="match status" value="1"/>
</dbReference>
<feature type="compositionally biased region" description="Acidic residues" evidence="1">
    <location>
        <begin position="515"/>
        <end position="524"/>
    </location>
</feature>
<sequence length="918" mass="105934">MGIRGLSTYIHEHLSDVLERHKLHHCRIIIDGNNLAHTLYYECTGINCVFGGDYDKYASYVEQFFQRLQSCAVDTIVIMDGGQPLDAKKMRTVRERIQNQIFMCISVEPSNQMNSKLFPCMGRQVFVTTLHKMGIMVLQTDFEADEEIAMLSKKFGFEVLSNDSDFYMCDVPFILLQTVNHKKICTEKTKNSTKTFNYMTCRHFSVERFCELTGMDRAHLPLLATLLGNDYLAFDVFTDFYAHFDAGGKKHKYMKPRNVIIKNVISWLASQKGRSTEDVIQKVVTLANRKKLKRKIQDSVNHYTDMKTNLLSFISLDSCVKSTTEELGEPKSFLYNNDSQFLSCLLETKTLTKNSEIETDLVLKDGSKLPNWFMEAYRKNRIPHEVADILTQSYFISPPQVEERCSDCSYLVVESIVKSIYTMLWHSVCSHHLNSHDKDANMVKGKGVQGKLQYISSTGDYGQTGERDDHYASNVMYDSDVVVEEDEEESGEDPVNSELEEMPQLEEHHQRMGEEEVSDEEVPETAEDLKLDEMCEEDDDDTEFMVSGREIRTRTYGLKWYMRKGNKLWIKTLSHLPKKKARALPSLSEVGSMSASEKKQVFYSMLGSGTEFMDLDMPGDLELILDFIIYWFRSSKLPLKDHHALAVLMCVFMFYIIDGKMGRVRTKKEFEEIEKCKVKVSDLLSDATYHNPHASVKDLLVHISHEECLVAGYNLFKFHHMDQKINNKYYSRKTVHAFSEYQACIYFMQLLNSLLCSPFPMLSVECLWGGTFCYNIFHELKKKKSNPLVKITNFLGRGTCLERLFLKLFKRLGVVLNLQKCTSMVEFVENMKVPKKKYKETNSNTEKEAVEDTKIIEREKCQNLTDGKDTSTELSGRNKVKDTCKELLQTKRNKEELCRLVNNRFAELVLDTDSDSDG</sequence>
<accession>A0A8J5JT63</accession>
<dbReference type="AlphaFoldDB" id="A0A8J5JT63"/>
<protein>
    <submittedName>
        <fullName evidence="2">Asteroid-like</fullName>
    </submittedName>
</protein>
<reference evidence="2" key="1">
    <citation type="journal article" date="2021" name="Sci. Adv.">
        <title>The American lobster genome reveals insights on longevity, neural, and immune adaptations.</title>
        <authorList>
            <person name="Polinski J.M."/>
            <person name="Zimin A.V."/>
            <person name="Clark K.F."/>
            <person name="Kohn A.B."/>
            <person name="Sadowski N."/>
            <person name="Timp W."/>
            <person name="Ptitsyn A."/>
            <person name="Khanna P."/>
            <person name="Romanova D.Y."/>
            <person name="Williams P."/>
            <person name="Greenwood S.J."/>
            <person name="Moroz L.L."/>
            <person name="Walt D.R."/>
            <person name="Bodnar A.G."/>
        </authorList>
    </citation>
    <scope>NUCLEOTIDE SEQUENCE</scope>
    <source>
        <strain evidence="2">GMGI-L3</strain>
    </source>
</reference>
<dbReference type="PANTHER" id="PTHR15665">
    <property type="entry name" value="ASTEROID PROTEIN"/>
    <property type="match status" value="1"/>
</dbReference>
<dbReference type="OrthoDB" id="25987at2759"/>
<name>A0A8J5JT63_HOMAM</name>